<evidence type="ECO:0000256" key="15">
    <source>
        <dbReference type="SAM" id="Phobius"/>
    </source>
</evidence>
<evidence type="ECO:0000256" key="14">
    <source>
        <dbReference type="ARBA" id="ARBA00048064"/>
    </source>
</evidence>
<dbReference type="EC" id="2.4.1.256" evidence="4"/>
<evidence type="ECO:0000313" key="17">
    <source>
        <dbReference type="Proteomes" id="UP000738359"/>
    </source>
</evidence>
<protein>
    <recommendedName>
        <fullName evidence="5">Dol-P-Glc:Glc(2)Man(9)GlcNAc(2)-PP-Dol alpha-1,2-glucosyltransferase</fullName>
        <ecNumber evidence="4">2.4.1.256</ecNumber>
    </recommendedName>
    <alternativeName>
        <fullName evidence="12">Asparagine-linked glycosylation protein 10</fullName>
    </alternativeName>
</protein>
<comment type="function">
    <text evidence="13">Dol-P-Glc:Glc(2)Man(9)GlcNAc(2)-PP-Dol alpha-1,2-glucosyltransferase that operates in the biosynthetic pathway of dolichol-linked oligosaccharides, the glycan precursors employed in protein asparagine (N)-glycosylation. The assembly of dolichol-linked oligosaccharides begins on the cytosolic side of the endoplasmic reticulum membrane and finishes in its lumen. The sequential addition of sugars to dolichol pyrophosphate produces dolichol-linked oligosaccharides containing fourteen sugars, including two GlcNAcs, nine mannoses and three glucoses. Once assembled, the oligosaccharide is transferred from the lipid to nascent proteins by oligosaccharyltransferases. In the lumen of the endoplasmic reticulum, adds the third and last glucose residue from dolichyl phosphate glucose (Dol-P-Glc) onto the lipid-linked oligosaccharide intermediate Glc(2)Man(9)GlcNAc(2)-PP-Dol to produce Glc(3)Man(9)GlcNAc(2)-PP-Dol.</text>
</comment>
<dbReference type="Proteomes" id="UP000738359">
    <property type="component" value="Unassembled WGS sequence"/>
</dbReference>
<dbReference type="GO" id="GO:0006488">
    <property type="term" value="P:dolichol-linked oligosaccharide biosynthetic process"/>
    <property type="evidence" value="ECO:0007669"/>
    <property type="project" value="InterPro"/>
</dbReference>
<feature type="transmembrane region" description="Helical" evidence="15">
    <location>
        <begin position="142"/>
        <end position="162"/>
    </location>
</feature>
<evidence type="ECO:0000256" key="1">
    <source>
        <dbReference type="ARBA" id="ARBA00004477"/>
    </source>
</evidence>
<keyword evidence="7" id="KW-0808">Transferase</keyword>
<evidence type="ECO:0000256" key="4">
    <source>
        <dbReference type="ARBA" id="ARBA00011967"/>
    </source>
</evidence>
<feature type="transmembrane region" description="Helical" evidence="15">
    <location>
        <begin position="36"/>
        <end position="60"/>
    </location>
</feature>
<keyword evidence="11 15" id="KW-0472">Membrane</keyword>
<dbReference type="GO" id="GO:0005789">
    <property type="term" value="C:endoplasmic reticulum membrane"/>
    <property type="evidence" value="ECO:0007669"/>
    <property type="project" value="UniProtKB-SubCell"/>
</dbReference>
<evidence type="ECO:0000256" key="5">
    <source>
        <dbReference type="ARBA" id="ARBA00018512"/>
    </source>
</evidence>
<comment type="caution">
    <text evidence="16">The sequence shown here is derived from an EMBL/GenBank/DDBJ whole genome shotgun (WGS) entry which is preliminary data.</text>
</comment>
<accession>A0A9P6JCV9</accession>
<gene>
    <name evidence="16" type="primary">ALG10</name>
    <name evidence="16" type="ORF">BGZ70_009271</name>
</gene>
<dbReference type="EMBL" id="JAAAHY010000074">
    <property type="protein sequence ID" value="KAF9967509.1"/>
    <property type="molecule type" value="Genomic_DNA"/>
</dbReference>
<dbReference type="InterPro" id="IPR016900">
    <property type="entry name" value="Alg10"/>
</dbReference>
<dbReference type="Pfam" id="PF04922">
    <property type="entry name" value="DIE2_ALG10"/>
    <property type="match status" value="1"/>
</dbReference>
<proteinExistence type="inferred from homology"/>
<evidence type="ECO:0000256" key="7">
    <source>
        <dbReference type="ARBA" id="ARBA00022679"/>
    </source>
</evidence>
<keyword evidence="10 15" id="KW-1133">Transmembrane helix</keyword>
<comment type="pathway">
    <text evidence="2">Protein modification; protein glycosylation.</text>
</comment>
<dbReference type="OrthoDB" id="4769at2759"/>
<evidence type="ECO:0000313" key="16">
    <source>
        <dbReference type="EMBL" id="KAF9967509.1"/>
    </source>
</evidence>
<feature type="transmembrane region" description="Helical" evidence="15">
    <location>
        <begin position="183"/>
        <end position="205"/>
    </location>
</feature>
<dbReference type="PANTHER" id="PTHR12989:SF10">
    <property type="entry name" value="DOL-P-GLC:GLC(2)MAN(9)GLCNAC(2)-PP-DOL ALPHA-1,2-GLUCOSYLTRANSFERASE-RELATED"/>
    <property type="match status" value="1"/>
</dbReference>
<sequence>MALPNLGLLAGFIAFVKWNGGIVLGDKSNHVPSAHVVQLFYLAAFSAGMSVFTILGGVPLARLLKRPSVRSWMVILATATIMAACIYKFTYVHPFLLADNRHYNFYICKLVLRNQTVRYGMIPIYMASAYFCWQALATEQTLLWVTIYVIATALTLIPSPLIELRYFITPYLIYRIAMRQSRGVWLALEFLLYTAINAFTVWMFLTKPFRWSHEEGIQRFMW</sequence>
<evidence type="ECO:0000256" key="11">
    <source>
        <dbReference type="ARBA" id="ARBA00023136"/>
    </source>
</evidence>
<reference evidence="16" key="1">
    <citation type="journal article" date="2020" name="Fungal Divers.">
        <title>Resolving the Mortierellaceae phylogeny through synthesis of multi-gene phylogenetics and phylogenomics.</title>
        <authorList>
            <person name="Vandepol N."/>
            <person name="Liber J."/>
            <person name="Desiro A."/>
            <person name="Na H."/>
            <person name="Kennedy M."/>
            <person name="Barry K."/>
            <person name="Grigoriev I.V."/>
            <person name="Miller A.N."/>
            <person name="O'Donnell K."/>
            <person name="Stajich J.E."/>
            <person name="Bonito G."/>
        </authorList>
    </citation>
    <scope>NUCLEOTIDE SEQUENCE</scope>
    <source>
        <strain evidence="16">CK1249</strain>
    </source>
</reference>
<evidence type="ECO:0000256" key="9">
    <source>
        <dbReference type="ARBA" id="ARBA00022824"/>
    </source>
</evidence>
<evidence type="ECO:0000256" key="2">
    <source>
        <dbReference type="ARBA" id="ARBA00004922"/>
    </source>
</evidence>
<evidence type="ECO:0000256" key="10">
    <source>
        <dbReference type="ARBA" id="ARBA00022989"/>
    </source>
</evidence>
<evidence type="ECO:0000256" key="13">
    <source>
        <dbReference type="ARBA" id="ARBA00044727"/>
    </source>
</evidence>
<dbReference type="AlphaFoldDB" id="A0A9P6JCV9"/>
<keyword evidence="9" id="KW-0256">Endoplasmic reticulum</keyword>
<feature type="transmembrane region" description="Helical" evidence="15">
    <location>
        <begin position="72"/>
        <end position="96"/>
    </location>
</feature>
<dbReference type="PANTHER" id="PTHR12989">
    <property type="entry name" value="ALPHA-1,2-GLUCOSYLTRANSFERASE ALG10"/>
    <property type="match status" value="1"/>
</dbReference>
<keyword evidence="17" id="KW-1185">Reference proteome</keyword>
<evidence type="ECO:0000256" key="12">
    <source>
        <dbReference type="ARBA" id="ARBA00032069"/>
    </source>
</evidence>
<keyword evidence="8 15" id="KW-0812">Transmembrane</keyword>
<comment type="subcellular location">
    <subcellularLocation>
        <location evidence="1">Endoplasmic reticulum membrane</location>
        <topology evidence="1">Multi-pass membrane protein</topology>
    </subcellularLocation>
</comment>
<comment type="similarity">
    <text evidence="3">Belongs to the ALG10 glucosyltransferase family.</text>
</comment>
<evidence type="ECO:0000256" key="3">
    <source>
        <dbReference type="ARBA" id="ARBA00010600"/>
    </source>
</evidence>
<organism evidence="16 17">
    <name type="scientific">Mortierella alpina</name>
    <name type="common">Oleaginous fungus</name>
    <name type="synonym">Mortierella renispora</name>
    <dbReference type="NCBI Taxonomy" id="64518"/>
    <lineage>
        <taxon>Eukaryota</taxon>
        <taxon>Fungi</taxon>
        <taxon>Fungi incertae sedis</taxon>
        <taxon>Mucoromycota</taxon>
        <taxon>Mortierellomycotina</taxon>
        <taxon>Mortierellomycetes</taxon>
        <taxon>Mortierellales</taxon>
        <taxon>Mortierellaceae</taxon>
        <taxon>Mortierella</taxon>
    </lineage>
</organism>
<name>A0A9P6JCV9_MORAP</name>
<evidence type="ECO:0000256" key="6">
    <source>
        <dbReference type="ARBA" id="ARBA00022676"/>
    </source>
</evidence>
<keyword evidence="6" id="KW-0328">Glycosyltransferase</keyword>
<dbReference type="GO" id="GO:0106073">
    <property type="term" value="F:dolichyl pyrophosphate Glc2Man9GlcNAc2 alpha-1,2-glucosyltransferase activity"/>
    <property type="evidence" value="ECO:0007669"/>
    <property type="project" value="UniProtKB-EC"/>
</dbReference>
<feature type="transmembrane region" description="Helical" evidence="15">
    <location>
        <begin position="6"/>
        <end position="24"/>
    </location>
</feature>
<evidence type="ECO:0000256" key="8">
    <source>
        <dbReference type="ARBA" id="ARBA00022692"/>
    </source>
</evidence>
<comment type="catalytic activity">
    <reaction evidence="14">
        <text>an alpha-D-Glc-(1-&gt;3)-alpha-D-Glc-(1-&gt;3)-alpha-D-Man-(1-&gt;2)-alpha-D-Man-(1-&gt;2)-alpha-D-Man-(1-&gt;3)-[alpha-D-Man-(1-&gt;2)-alpha-D-Man-(1-&gt;3)-[alpha-D-Man-(1-&gt;2)-alpha-D-Man-(1-&gt;6)]-alpha-D-Man-(1-&gt;6)]-beta-D-Man-(1-&gt;4)-beta-D-GlcNAc-(1-&gt;4)-alpha-D-GlcNAc-diphospho-di-trans,poly-cis-dolichol + a di-trans,poly-cis-dolichyl beta-D-glucosyl phosphate = a alpha-D-Glc-(1-&gt;2)-alpha-D-Glc-(1-&gt;3)-alpha-D-Glc-(1-&gt;3)-alpha-D-Man-(1-&gt;2)-alpha-D-Man-(1-&gt;2)-alpha-D-Man-(1-&gt;3)-[alpha-D-Man-(1-&gt;2)-alpha-D-Man-(1-&gt;3)-[alpha-D-Man-(1-&gt;2)-alpha-D-Man-(1-&gt;6)]-alpha-D-Man-(1-&gt;6)]-beta-D-Man-(1-&gt;4)-beta-D-GlcNAc-(1-&gt;4)-alpha-D-GlcNAc-diphospho-di-trans,poly-cis-dolichol + a di-trans,poly-cis-dolichyl phosphate + H(+)</text>
        <dbReference type="Rhea" id="RHEA:29543"/>
        <dbReference type="Rhea" id="RHEA-COMP:19498"/>
        <dbReference type="Rhea" id="RHEA-COMP:19502"/>
        <dbReference type="Rhea" id="RHEA-COMP:19512"/>
        <dbReference type="Rhea" id="RHEA-COMP:19522"/>
        <dbReference type="ChEBI" id="CHEBI:15378"/>
        <dbReference type="ChEBI" id="CHEBI:57525"/>
        <dbReference type="ChEBI" id="CHEBI:57683"/>
        <dbReference type="ChEBI" id="CHEBI:132522"/>
        <dbReference type="ChEBI" id="CHEBI:132523"/>
        <dbReference type="EC" id="2.4.1.256"/>
    </reaction>
    <physiologicalReaction direction="left-to-right" evidence="14">
        <dbReference type="Rhea" id="RHEA:29544"/>
    </physiologicalReaction>
</comment>